<sequence length="289" mass="29940">MIQLLIDAATLGSLYCLLAIGLSLVYGVIGIPHFAHAGVIATVALLAVYMQTRLELPFVLVAIVVLIAGGLLAVAVERLAYAPIMSRNKGPAAGPAVALGVLLVLGSANLMIWGGQRQIVSTPYSSASMSVAGNNVSGVRIAMIVWAVTTIVALQVFLKRTRTGRSIVAVSQDGDAARLMGVQVRLTYMSAFFISGLLAGVAALAYGGLAPAYPYMADTVILNAFVVVIIGGMGSIYGAIVGALLVALAQVLGTEFISSDYTPIYAFVVLLIVLSVKPSGLFGRQVRTA</sequence>
<feature type="transmembrane region" description="Helical" evidence="9">
    <location>
        <begin position="96"/>
        <end position="116"/>
    </location>
</feature>
<feature type="transmembrane region" description="Helical" evidence="9">
    <location>
        <begin position="6"/>
        <end position="26"/>
    </location>
</feature>
<feature type="transmembrane region" description="Helical" evidence="9">
    <location>
        <begin position="136"/>
        <end position="158"/>
    </location>
</feature>
<evidence type="ECO:0000256" key="2">
    <source>
        <dbReference type="ARBA" id="ARBA00022448"/>
    </source>
</evidence>
<dbReference type="AlphaFoldDB" id="A0A2U9PQZ2"/>
<dbReference type="GO" id="GO:0005886">
    <property type="term" value="C:plasma membrane"/>
    <property type="evidence" value="ECO:0007669"/>
    <property type="project" value="UniProtKB-SubCell"/>
</dbReference>
<organism evidence="10 11">
    <name type="scientific">Mycolicibacterium smegmatis (strain MKD8)</name>
    <name type="common">Mycobacterium smegmatis</name>
    <dbReference type="NCBI Taxonomy" id="1214915"/>
    <lineage>
        <taxon>Bacteria</taxon>
        <taxon>Bacillati</taxon>
        <taxon>Actinomycetota</taxon>
        <taxon>Actinomycetes</taxon>
        <taxon>Mycobacteriales</taxon>
        <taxon>Mycobacteriaceae</taxon>
        <taxon>Mycolicibacterium</taxon>
    </lineage>
</organism>
<evidence type="ECO:0000256" key="1">
    <source>
        <dbReference type="ARBA" id="ARBA00004651"/>
    </source>
</evidence>
<dbReference type="Pfam" id="PF02653">
    <property type="entry name" value="BPD_transp_2"/>
    <property type="match status" value="1"/>
</dbReference>
<accession>A0A2U9PQZ2</accession>
<proteinExistence type="inferred from homology"/>
<evidence type="ECO:0000256" key="9">
    <source>
        <dbReference type="SAM" id="Phobius"/>
    </source>
</evidence>
<dbReference type="GO" id="GO:0022857">
    <property type="term" value="F:transmembrane transporter activity"/>
    <property type="evidence" value="ECO:0007669"/>
    <property type="project" value="InterPro"/>
</dbReference>
<evidence type="ECO:0000313" key="10">
    <source>
        <dbReference type="EMBL" id="AWT54186.1"/>
    </source>
</evidence>
<name>A0A2U9PQZ2_MYCSE</name>
<reference evidence="10 11" key="1">
    <citation type="journal article" date="2013" name="Genome Announc.">
        <title>Draft genome sequence of MKD8, a conjugal recipient Mycobacterium smegmatis strain.</title>
        <authorList>
            <person name="Gray T.A."/>
            <person name="Palumbo M.J."/>
            <person name="Derbyshire K.M."/>
        </authorList>
    </citation>
    <scope>NUCLEOTIDE SEQUENCE [LARGE SCALE GENOMIC DNA]</scope>
    <source>
        <strain evidence="10 11">MKD8</strain>
    </source>
</reference>
<dbReference type="Proteomes" id="UP000011200">
    <property type="component" value="Chromosome"/>
</dbReference>
<keyword evidence="6 9" id="KW-1133">Transmembrane helix</keyword>
<comment type="subcellular location">
    <subcellularLocation>
        <location evidence="1">Cell membrane</location>
        <topology evidence="1">Multi-pass membrane protein</topology>
    </subcellularLocation>
</comment>
<gene>
    <name evidence="10" type="ORF">D806_032140</name>
</gene>
<evidence type="ECO:0000256" key="4">
    <source>
        <dbReference type="ARBA" id="ARBA00022692"/>
    </source>
</evidence>
<dbReference type="RefSeq" id="WP_003894646.1">
    <property type="nucleotide sequence ID" value="NZ_CP027541.1"/>
</dbReference>
<evidence type="ECO:0000256" key="8">
    <source>
        <dbReference type="ARBA" id="ARBA00037998"/>
    </source>
</evidence>
<dbReference type="PANTHER" id="PTHR11795:SF452">
    <property type="entry name" value="ABC TRANSPORTER PERMEASE PROTEIN"/>
    <property type="match status" value="1"/>
</dbReference>
<feature type="transmembrane region" description="Helical" evidence="9">
    <location>
        <begin position="186"/>
        <end position="206"/>
    </location>
</feature>
<evidence type="ECO:0000256" key="5">
    <source>
        <dbReference type="ARBA" id="ARBA00022970"/>
    </source>
</evidence>
<keyword evidence="7 9" id="KW-0472">Membrane</keyword>
<dbReference type="PANTHER" id="PTHR11795">
    <property type="entry name" value="BRANCHED-CHAIN AMINO ACID TRANSPORT SYSTEM PERMEASE PROTEIN LIVH"/>
    <property type="match status" value="1"/>
</dbReference>
<evidence type="ECO:0000256" key="3">
    <source>
        <dbReference type="ARBA" id="ARBA00022475"/>
    </source>
</evidence>
<reference evidence="11" key="2">
    <citation type="submission" date="2018-03" db="EMBL/GenBank/DDBJ databases">
        <authorList>
            <person name="Derbyshire K."/>
            <person name="Gray T.A."/>
            <person name="Champion M."/>
        </authorList>
    </citation>
    <scope>NUCLEOTIDE SEQUENCE [LARGE SCALE GENOMIC DNA]</scope>
    <source>
        <strain evidence="11">MKD8</strain>
    </source>
</reference>
<dbReference type="EMBL" id="CP027541">
    <property type="protein sequence ID" value="AWT54186.1"/>
    <property type="molecule type" value="Genomic_DNA"/>
</dbReference>
<keyword evidence="2" id="KW-0813">Transport</keyword>
<comment type="similarity">
    <text evidence="8">Belongs to the binding-protein-dependent transport system permease family. LivHM subfamily.</text>
</comment>
<protein>
    <submittedName>
        <fullName evidence="10">Integral membrane protein of the ABC-type Nat permease for neutral amino acids NatD</fullName>
    </submittedName>
</protein>
<dbReference type="InterPro" id="IPR052157">
    <property type="entry name" value="BCAA_transport_permease"/>
</dbReference>
<dbReference type="CDD" id="cd06582">
    <property type="entry name" value="TM_PBP1_LivH_like"/>
    <property type="match status" value="1"/>
</dbReference>
<feature type="transmembrane region" description="Helical" evidence="9">
    <location>
        <begin position="264"/>
        <end position="283"/>
    </location>
</feature>
<evidence type="ECO:0000256" key="6">
    <source>
        <dbReference type="ARBA" id="ARBA00022989"/>
    </source>
</evidence>
<evidence type="ECO:0000256" key="7">
    <source>
        <dbReference type="ARBA" id="ARBA00023136"/>
    </source>
</evidence>
<evidence type="ECO:0000313" key="11">
    <source>
        <dbReference type="Proteomes" id="UP000011200"/>
    </source>
</evidence>
<dbReference type="InterPro" id="IPR001851">
    <property type="entry name" value="ABC_transp_permease"/>
</dbReference>
<keyword evidence="5" id="KW-0029">Amino-acid transport</keyword>
<feature type="transmembrane region" description="Helical" evidence="9">
    <location>
        <begin position="56"/>
        <end position="76"/>
    </location>
</feature>
<keyword evidence="4 9" id="KW-0812">Transmembrane</keyword>
<dbReference type="GO" id="GO:0006865">
    <property type="term" value="P:amino acid transport"/>
    <property type="evidence" value="ECO:0007669"/>
    <property type="project" value="UniProtKB-KW"/>
</dbReference>
<keyword evidence="3" id="KW-1003">Cell membrane</keyword>